<keyword evidence="1" id="KW-0812">Transmembrane</keyword>
<accession>A0A9Q1BDB4</accession>
<sequence>MDTPKCTSNYHSPIIFDDKRQNRIDFICKTVRHSPMFATHLNIFESNFAQNITDIGKLCTSDRRSVTSPLFSCHLNKSLNNAVFLCNVTQFSHPSYINLYQGSCTFGPLHLLSGFAISTSPSNLTVKQGDDFLVACKSNVSEVVMRWENIPQVWEYNVTKNECSIYLHVYLIGSKSSISPIIIQCNGSYGNKYVADNVTVIFAQVKRLSVGEMLFSLPSLMLFTGCVVTFSFIIGRKKCTLGPRYQRKSSGFVNAYTTTVRHTTGDSGDEDGHGGLNLSPVYDRPVVREEPSNHNESTTYYEIALQSPCVCDRSGYLVPRCNIQST</sequence>
<gene>
    <name evidence="2" type="ORF">HOLleu_38366</name>
</gene>
<keyword evidence="1" id="KW-1133">Transmembrane helix</keyword>
<keyword evidence="1" id="KW-0472">Membrane</keyword>
<evidence type="ECO:0000313" key="2">
    <source>
        <dbReference type="EMBL" id="KAJ8021228.1"/>
    </source>
</evidence>
<evidence type="ECO:0000256" key="1">
    <source>
        <dbReference type="SAM" id="Phobius"/>
    </source>
</evidence>
<organism evidence="2 3">
    <name type="scientific">Holothuria leucospilota</name>
    <name type="common">Black long sea cucumber</name>
    <name type="synonym">Mertensiothuria leucospilota</name>
    <dbReference type="NCBI Taxonomy" id="206669"/>
    <lineage>
        <taxon>Eukaryota</taxon>
        <taxon>Metazoa</taxon>
        <taxon>Echinodermata</taxon>
        <taxon>Eleutherozoa</taxon>
        <taxon>Echinozoa</taxon>
        <taxon>Holothuroidea</taxon>
        <taxon>Aspidochirotacea</taxon>
        <taxon>Aspidochirotida</taxon>
        <taxon>Holothuriidae</taxon>
        <taxon>Holothuria</taxon>
    </lineage>
</organism>
<dbReference type="EMBL" id="JAIZAY010000021">
    <property type="protein sequence ID" value="KAJ8021228.1"/>
    <property type="molecule type" value="Genomic_DNA"/>
</dbReference>
<dbReference type="Proteomes" id="UP001152320">
    <property type="component" value="Chromosome 21"/>
</dbReference>
<protein>
    <submittedName>
        <fullName evidence="2">Uncharacterized protein</fullName>
    </submittedName>
</protein>
<comment type="caution">
    <text evidence="2">The sequence shown here is derived from an EMBL/GenBank/DDBJ whole genome shotgun (WGS) entry which is preliminary data.</text>
</comment>
<proteinExistence type="predicted"/>
<feature type="transmembrane region" description="Helical" evidence="1">
    <location>
        <begin position="213"/>
        <end position="234"/>
    </location>
</feature>
<keyword evidence="3" id="KW-1185">Reference proteome</keyword>
<dbReference type="AlphaFoldDB" id="A0A9Q1BDB4"/>
<evidence type="ECO:0000313" key="3">
    <source>
        <dbReference type="Proteomes" id="UP001152320"/>
    </source>
</evidence>
<reference evidence="2" key="1">
    <citation type="submission" date="2021-10" db="EMBL/GenBank/DDBJ databases">
        <title>Tropical sea cucumber genome reveals ecological adaptation and Cuvierian tubules defense mechanism.</title>
        <authorList>
            <person name="Chen T."/>
        </authorList>
    </citation>
    <scope>NUCLEOTIDE SEQUENCE</scope>
    <source>
        <strain evidence="2">Nanhai2018</strain>
        <tissue evidence="2">Muscle</tissue>
    </source>
</reference>
<name>A0A9Q1BDB4_HOLLE</name>